<dbReference type="AlphaFoldDB" id="A0A843VDC4"/>
<dbReference type="Pfam" id="PF08241">
    <property type="entry name" value="Methyltransf_11"/>
    <property type="match status" value="1"/>
</dbReference>
<comment type="caution">
    <text evidence="6">The sequence shown here is derived from an EMBL/GenBank/DDBJ whole genome shotgun (WGS) entry which is preliminary data.</text>
</comment>
<dbReference type="PROSITE" id="PS51581">
    <property type="entry name" value="SAM_GTMT"/>
    <property type="match status" value="1"/>
</dbReference>
<keyword evidence="7" id="KW-1185">Reference proteome</keyword>
<feature type="region of interest" description="SAM motif III" evidence="4">
    <location>
        <begin position="176"/>
        <end position="185"/>
    </location>
</feature>
<dbReference type="PANTHER" id="PTHR43591:SF81">
    <property type="entry name" value="MAGNESIUM PROTOPORPHYRIN IX METHYLTRANSFERASE, CHLOROPLASTIC-RELATED"/>
    <property type="match status" value="1"/>
</dbReference>
<name>A0A843VDC4_COLES</name>
<organism evidence="6 7">
    <name type="scientific">Colocasia esculenta</name>
    <name type="common">Wild taro</name>
    <name type="synonym">Arum esculentum</name>
    <dbReference type="NCBI Taxonomy" id="4460"/>
    <lineage>
        <taxon>Eukaryota</taxon>
        <taxon>Viridiplantae</taxon>
        <taxon>Streptophyta</taxon>
        <taxon>Embryophyta</taxon>
        <taxon>Tracheophyta</taxon>
        <taxon>Spermatophyta</taxon>
        <taxon>Magnoliopsida</taxon>
        <taxon>Liliopsida</taxon>
        <taxon>Araceae</taxon>
        <taxon>Aroideae</taxon>
        <taxon>Colocasieae</taxon>
        <taxon>Colocasia</taxon>
    </lineage>
</organism>
<dbReference type="CDD" id="cd02440">
    <property type="entry name" value="AdoMet_MTases"/>
    <property type="match status" value="1"/>
</dbReference>
<sequence>MGAALQTGRSAGGAEAAWPNKRIAEYYDRAAEEWESERGDHLHMGFYDPGVVSSVADHRAAQARTVEEALRFAGISDDPQRRPKNILDVGCGIGGSSRYLVKRYGAKCTAFTLSPNEVERAKALTAAEGLADKVSYLVADAHQQPFPDGQFDLVWSMSSAELMEDKRKFVSELARVAAPGGTIVMVTWCHRDLLPSEASLRPEELDLLKRIGSAYCAPVWCSAADYVKIAESLLLEDIKSADWSENVAPLWAAITRNMYTWQGLTSLARRGWTGIRNAYVTSLMIEANNKGLVKCFIITCRKPRTTSQ</sequence>
<protein>
    <recommendedName>
        <fullName evidence="5">Methyltransferase type 11 domain-containing protein</fullName>
    </recommendedName>
</protein>
<evidence type="ECO:0000313" key="7">
    <source>
        <dbReference type="Proteomes" id="UP000652761"/>
    </source>
</evidence>
<dbReference type="EMBL" id="NMUH01001661">
    <property type="protein sequence ID" value="MQL94328.1"/>
    <property type="molecule type" value="Genomic_DNA"/>
</dbReference>
<evidence type="ECO:0000256" key="1">
    <source>
        <dbReference type="ARBA" id="ARBA00022603"/>
    </source>
</evidence>
<dbReference type="Gene3D" id="3.40.50.150">
    <property type="entry name" value="Vaccinia Virus protein VP39"/>
    <property type="match status" value="1"/>
</dbReference>
<gene>
    <name evidence="6" type="ORF">Taro_026983</name>
</gene>
<dbReference type="GO" id="GO:0032259">
    <property type="term" value="P:methylation"/>
    <property type="evidence" value="ECO:0007669"/>
    <property type="project" value="UniProtKB-UniRule"/>
</dbReference>
<dbReference type="SUPFAM" id="SSF53335">
    <property type="entry name" value="S-adenosyl-L-methionine-dependent methyltransferases"/>
    <property type="match status" value="1"/>
</dbReference>
<evidence type="ECO:0000256" key="2">
    <source>
        <dbReference type="ARBA" id="ARBA00022679"/>
    </source>
</evidence>
<evidence type="ECO:0000256" key="4">
    <source>
        <dbReference type="PROSITE-ProRule" id="PRU00914"/>
    </source>
</evidence>
<dbReference type="InterPro" id="IPR025774">
    <property type="entry name" value="PiNMT-like"/>
</dbReference>
<reference evidence="6" key="1">
    <citation type="submission" date="2017-07" db="EMBL/GenBank/DDBJ databases">
        <title>Taro Niue Genome Assembly and Annotation.</title>
        <authorList>
            <person name="Atibalentja N."/>
            <person name="Keating K."/>
            <person name="Fields C.J."/>
        </authorList>
    </citation>
    <scope>NUCLEOTIDE SEQUENCE</scope>
    <source>
        <strain evidence="6">Niue_2</strain>
        <tissue evidence="6">Leaf</tissue>
    </source>
</reference>
<comment type="similarity">
    <text evidence="4">Belongs to the class I-like SAM-binding methyltransferase superfamily. gTMT family.</text>
</comment>
<feature type="region of interest" description="SAM motif II" evidence="4">
    <location>
        <begin position="149"/>
        <end position="157"/>
    </location>
</feature>
<feature type="region of interest" description="SAM motif I" evidence="4">
    <location>
        <begin position="86"/>
        <end position="95"/>
    </location>
</feature>
<dbReference type="InterPro" id="IPR013216">
    <property type="entry name" value="Methyltransf_11"/>
</dbReference>
<dbReference type="Proteomes" id="UP000652761">
    <property type="component" value="Unassembled WGS sequence"/>
</dbReference>
<evidence type="ECO:0000256" key="3">
    <source>
        <dbReference type="ARBA" id="ARBA00022691"/>
    </source>
</evidence>
<accession>A0A843VDC4</accession>
<dbReference type="SMR" id="A0A843VDC4"/>
<dbReference type="OrthoDB" id="506498at2759"/>
<keyword evidence="3 4" id="KW-0949">S-adenosyl-L-methionine</keyword>
<evidence type="ECO:0000259" key="5">
    <source>
        <dbReference type="Pfam" id="PF08241"/>
    </source>
</evidence>
<proteinExistence type="inferred from homology"/>
<dbReference type="InterPro" id="IPR029063">
    <property type="entry name" value="SAM-dependent_MTases_sf"/>
</dbReference>
<evidence type="ECO:0000313" key="6">
    <source>
        <dbReference type="EMBL" id="MQL94328.1"/>
    </source>
</evidence>
<keyword evidence="1 4" id="KW-0489">Methyltransferase</keyword>
<keyword evidence="2 4" id="KW-0808">Transferase</keyword>
<dbReference type="GO" id="GO:0008757">
    <property type="term" value="F:S-adenosylmethionine-dependent methyltransferase activity"/>
    <property type="evidence" value="ECO:0007669"/>
    <property type="project" value="InterPro"/>
</dbReference>
<dbReference type="PANTHER" id="PTHR43591">
    <property type="entry name" value="METHYLTRANSFERASE"/>
    <property type="match status" value="1"/>
</dbReference>
<feature type="domain" description="Methyltransferase type 11" evidence="5">
    <location>
        <begin position="87"/>
        <end position="184"/>
    </location>
</feature>